<dbReference type="Pfam" id="PF14678">
    <property type="entry name" value="FANCI_S4"/>
    <property type="match status" value="1"/>
</dbReference>
<keyword evidence="3" id="KW-1185">Reference proteome</keyword>
<name>A0A643C9F9_BALPH</name>
<comment type="caution">
    <text evidence="2">The sequence shown here is derived from an EMBL/GenBank/DDBJ whole genome shotgun (WGS) entry which is preliminary data.</text>
</comment>
<dbReference type="InterPro" id="IPR026171">
    <property type="entry name" value="FANCI"/>
</dbReference>
<sequence>LLLLSQAEKVLEEVDWLITKLKGQVSQEIIPEEASSQATLPNHPIEKAIIIQLGTLLTFFHELVQTALPSGSCVDTLLKDLCKMYTILTALVRYPGHYPLLQNAPVQRALDYIFANDGLISRWQPSPQARK</sequence>
<dbReference type="Proteomes" id="UP000437017">
    <property type="component" value="Unassembled WGS sequence"/>
</dbReference>
<accession>A0A643C9F9</accession>
<feature type="domain" description="FANCI solenoid 4" evidence="1">
    <location>
        <begin position="2"/>
        <end position="94"/>
    </location>
</feature>
<dbReference type="PANTHER" id="PTHR21818">
    <property type="entry name" value="BC025462 PROTEIN"/>
    <property type="match status" value="1"/>
</dbReference>
<dbReference type="InterPro" id="IPR029314">
    <property type="entry name" value="FANCI_S4"/>
</dbReference>
<organism evidence="2 3">
    <name type="scientific">Balaenoptera physalus</name>
    <name type="common">Fin whale</name>
    <name type="synonym">Balaena physalus</name>
    <dbReference type="NCBI Taxonomy" id="9770"/>
    <lineage>
        <taxon>Eukaryota</taxon>
        <taxon>Metazoa</taxon>
        <taxon>Chordata</taxon>
        <taxon>Craniata</taxon>
        <taxon>Vertebrata</taxon>
        <taxon>Euteleostomi</taxon>
        <taxon>Mammalia</taxon>
        <taxon>Eutheria</taxon>
        <taxon>Laurasiatheria</taxon>
        <taxon>Artiodactyla</taxon>
        <taxon>Whippomorpha</taxon>
        <taxon>Cetacea</taxon>
        <taxon>Mysticeti</taxon>
        <taxon>Balaenopteridae</taxon>
        <taxon>Balaenoptera</taxon>
    </lineage>
</organism>
<protein>
    <recommendedName>
        <fullName evidence="1">FANCI solenoid 4 domain-containing protein</fullName>
    </recommendedName>
</protein>
<proteinExistence type="predicted"/>
<reference evidence="2 3" key="1">
    <citation type="journal article" date="2019" name="PLoS ONE">
        <title>Genomic analyses reveal an absence of contemporary introgressive admixture between fin whales and blue whales, despite known hybrids.</title>
        <authorList>
            <person name="Westbury M.V."/>
            <person name="Petersen B."/>
            <person name="Lorenzen E.D."/>
        </authorList>
    </citation>
    <scope>NUCLEOTIDE SEQUENCE [LARGE SCALE GENOMIC DNA]</scope>
    <source>
        <strain evidence="2">FinWhale-01</strain>
    </source>
</reference>
<dbReference type="EMBL" id="SGJD01002083">
    <property type="protein sequence ID" value="KAB0396770.1"/>
    <property type="molecule type" value="Genomic_DNA"/>
</dbReference>
<dbReference type="AlphaFoldDB" id="A0A643C9F9"/>
<dbReference type="GO" id="GO:0070182">
    <property type="term" value="F:DNA polymerase binding"/>
    <property type="evidence" value="ECO:0007669"/>
    <property type="project" value="TreeGrafter"/>
</dbReference>
<evidence type="ECO:0000259" key="1">
    <source>
        <dbReference type="Pfam" id="PF14678"/>
    </source>
</evidence>
<gene>
    <name evidence="2" type="ORF">E2I00_007787</name>
</gene>
<evidence type="ECO:0000313" key="3">
    <source>
        <dbReference type="Proteomes" id="UP000437017"/>
    </source>
</evidence>
<dbReference type="GO" id="GO:0006281">
    <property type="term" value="P:DNA repair"/>
    <property type="evidence" value="ECO:0007669"/>
    <property type="project" value="InterPro"/>
</dbReference>
<evidence type="ECO:0000313" key="2">
    <source>
        <dbReference type="EMBL" id="KAB0396770.1"/>
    </source>
</evidence>
<dbReference type="PANTHER" id="PTHR21818:SF0">
    <property type="entry name" value="FANCONI ANEMIA GROUP I PROTEIN"/>
    <property type="match status" value="1"/>
</dbReference>
<feature type="non-terminal residue" evidence="2">
    <location>
        <position position="1"/>
    </location>
</feature>
<dbReference type="OrthoDB" id="195089at2759"/>